<dbReference type="Proteomes" id="UP000317646">
    <property type="component" value="Unassembled WGS sequence"/>
</dbReference>
<proteinExistence type="inferred from homology"/>
<gene>
    <name evidence="6" type="ORF">EAH73_00390</name>
</gene>
<dbReference type="InterPro" id="IPR051801">
    <property type="entry name" value="GH28_Enzymes"/>
</dbReference>
<evidence type="ECO:0000256" key="4">
    <source>
        <dbReference type="RuleBase" id="RU361169"/>
    </source>
</evidence>
<comment type="caution">
    <text evidence="6">The sequence shown here is derived from an EMBL/GenBank/DDBJ whole genome shotgun (WGS) entry which is preliminary data.</text>
</comment>
<organism evidence="6 7">
    <name type="scientific">Hymenobacter nivis</name>
    <dbReference type="NCBI Taxonomy" id="1850093"/>
    <lineage>
        <taxon>Bacteria</taxon>
        <taxon>Pseudomonadati</taxon>
        <taxon>Bacteroidota</taxon>
        <taxon>Cytophagia</taxon>
        <taxon>Cytophagales</taxon>
        <taxon>Hymenobacteraceae</taxon>
        <taxon>Hymenobacter</taxon>
    </lineage>
</organism>
<dbReference type="Gene3D" id="2.160.20.10">
    <property type="entry name" value="Single-stranded right-handed beta-helix, Pectin lyase-like"/>
    <property type="match status" value="1"/>
</dbReference>
<evidence type="ECO:0000256" key="3">
    <source>
        <dbReference type="ARBA" id="ARBA00023295"/>
    </source>
</evidence>
<dbReference type="PROSITE" id="PS51257">
    <property type="entry name" value="PROKAR_LIPOPROTEIN"/>
    <property type="match status" value="1"/>
</dbReference>
<keyword evidence="5" id="KW-0732">Signal</keyword>
<dbReference type="InterPro" id="IPR012334">
    <property type="entry name" value="Pectin_lyas_fold"/>
</dbReference>
<feature type="chain" id="PRO_5021403465" evidence="5">
    <location>
        <begin position="22"/>
        <end position="504"/>
    </location>
</feature>
<dbReference type="PANTHER" id="PTHR31339:SF0">
    <property type="entry name" value="PECTIN LYASE-LIKE SUPERFAMILY PROTEIN"/>
    <property type="match status" value="1"/>
</dbReference>
<dbReference type="PANTHER" id="PTHR31339">
    <property type="entry name" value="PECTIN LYASE-RELATED"/>
    <property type="match status" value="1"/>
</dbReference>
<dbReference type="EMBL" id="RCYZ01000001">
    <property type="protein sequence ID" value="TPG71751.1"/>
    <property type="molecule type" value="Genomic_DNA"/>
</dbReference>
<sequence length="504" mass="53838">MRPSVLLLCLSIAWGLLGCQAGRTVPATAARAALAVAPGAPAVPQGVFNIRAFGALGDGKTDDAGALQRAIDACAAAGGGRVLVPAGGTFLAGPFDLKSRVEFCVETGATVRANPDPRVYQKSAFRANRGEGTIWMGGENLESVTLCGGGTLDGNGVSFMGAEFDDSYELKPFVGTDPRPHLLTLVGVKGLRIRDLHIRNSAYWTVHLVGCDDVAISDITLLNSLKVRNSDGIDLDHSKNVRITNCYIESGDDCICLKNRREYAEFGPCENITVTGCTMTSRSCAIKIGSENVDRIGHVVFDNCIVRASNRGVGIQNRDEGTVDNVLFSNLLVESHLFSDVWWGKAEPIYVTAYRRAPGNNKDAGWRFPPGQTEGKVGAVTNIFFSNVKCQSENGIYVSGETADKVSGIYFDQVDVLLDKVTPIAGGVYDRRPSQAAGLVPGRTAGFYFDTATNLTVRNSSVRWGPNRPAYYAHALESHGVSGLVLQNLAGESAFPTKLPAIKK</sequence>
<dbReference type="InterPro" id="IPR011050">
    <property type="entry name" value="Pectin_lyase_fold/virulence"/>
</dbReference>
<comment type="similarity">
    <text evidence="1 4">Belongs to the glycosyl hydrolase 28 family.</text>
</comment>
<evidence type="ECO:0000256" key="2">
    <source>
        <dbReference type="ARBA" id="ARBA00022801"/>
    </source>
</evidence>
<dbReference type="SMART" id="SM00710">
    <property type="entry name" value="PbH1"/>
    <property type="match status" value="6"/>
</dbReference>
<evidence type="ECO:0000256" key="1">
    <source>
        <dbReference type="ARBA" id="ARBA00008834"/>
    </source>
</evidence>
<evidence type="ECO:0000313" key="6">
    <source>
        <dbReference type="EMBL" id="TPG71751.1"/>
    </source>
</evidence>
<keyword evidence="3 4" id="KW-0326">Glycosidase</keyword>
<evidence type="ECO:0000313" key="7">
    <source>
        <dbReference type="Proteomes" id="UP000317646"/>
    </source>
</evidence>
<dbReference type="Pfam" id="PF00295">
    <property type="entry name" value="Glyco_hydro_28"/>
    <property type="match status" value="1"/>
</dbReference>
<dbReference type="SUPFAM" id="SSF51126">
    <property type="entry name" value="Pectin lyase-like"/>
    <property type="match status" value="1"/>
</dbReference>
<reference evidence="6 7" key="1">
    <citation type="journal article" date="2019" name="Environ. Microbiol.">
        <title>Species interactions and distinct microbial communities in high Arctic permafrost affected cryosols are associated with the CH4 and CO2 gas fluxes.</title>
        <authorList>
            <person name="Altshuler I."/>
            <person name="Hamel J."/>
            <person name="Turney S."/>
            <person name="Magnuson E."/>
            <person name="Levesque R."/>
            <person name="Greer C."/>
            <person name="Whyte L.G."/>
        </authorList>
    </citation>
    <scope>NUCLEOTIDE SEQUENCE [LARGE SCALE GENOMIC DNA]</scope>
    <source>
        <strain evidence="6 7">S9.2P</strain>
    </source>
</reference>
<keyword evidence="2 4" id="KW-0378">Hydrolase</keyword>
<accession>A0A502HB73</accession>
<name>A0A502HB73_9BACT</name>
<dbReference type="InterPro" id="IPR000743">
    <property type="entry name" value="Glyco_hydro_28"/>
</dbReference>
<dbReference type="OrthoDB" id="9795222at2"/>
<keyword evidence="7" id="KW-1185">Reference proteome</keyword>
<dbReference type="GO" id="GO:0004650">
    <property type="term" value="F:polygalacturonase activity"/>
    <property type="evidence" value="ECO:0007669"/>
    <property type="project" value="InterPro"/>
</dbReference>
<dbReference type="InterPro" id="IPR006626">
    <property type="entry name" value="PbH1"/>
</dbReference>
<dbReference type="GO" id="GO:0005975">
    <property type="term" value="P:carbohydrate metabolic process"/>
    <property type="evidence" value="ECO:0007669"/>
    <property type="project" value="InterPro"/>
</dbReference>
<feature type="signal peptide" evidence="5">
    <location>
        <begin position="1"/>
        <end position="21"/>
    </location>
</feature>
<dbReference type="AlphaFoldDB" id="A0A502HB73"/>
<evidence type="ECO:0000256" key="5">
    <source>
        <dbReference type="SAM" id="SignalP"/>
    </source>
</evidence>
<protein>
    <submittedName>
        <fullName evidence="6">Glycoside hydrolase family 28 protein</fullName>
    </submittedName>
</protein>